<dbReference type="RefSeq" id="WP_226136245.1">
    <property type="nucleotide sequence ID" value="NZ_JAIZTC010000014.1"/>
</dbReference>
<evidence type="ECO:0000313" key="3">
    <source>
        <dbReference type="Proteomes" id="UP001199070"/>
    </source>
</evidence>
<feature type="region of interest" description="Disordered" evidence="1">
    <location>
        <begin position="1"/>
        <end position="30"/>
    </location>
</feature>
<dbReference type="GO" id="GO:0003677">
    <property type="term" value="F:DNA binding"/>
    <property type="evidence" value="ECO:0007669"/>
    <property type="project" value="UniProtKB-KW"/>
</dbReference>
<feature type="region of interest" description="Disordered" evidence="1">
    <location>
        <begin position="149"/>
        <end position="174"/>
    </location>
</feature>
<evidence type="ECO:0000313" key="2">
    <source>
        <dbReference type="EMBL" id="MCA8383695.1"/>
    </source>
</evidence>
<feature type="compositionally biased region" description="Low complexity" evidence="1">
    <location>
        <begin position="7"/>
        <end position="17"/>
    </location>
</feature>
<reference evidence="2" key="1">
    <citation type="submission" date="2023-08" db="EMBL/GenBank/DDBJ databases">
        <title>A collection of bacterial strains from the Burkholderia cepacia Research Laboratory and Repository.</title>
        <authorList>
            <person name="Lipuma J."/>
            <person name="Spilker T."/>
        </authorList>
    </citation>
    <scope>NUCLEOTIDE SEQUENCE</scope>
    <source>
        <strain evidence="2">AU0862</strain>
    </source>
</reference>
<organism evidence="2 3">
    <name type="scientific">Burkholderia cenocepacia</name>
    <dbReference type="NCBI Taxonomy" id="95486"/>
    <lineage>
        <taxon>Bacteria</taxon>
        <taxon>Pseudomonadati</taxon>
        <taxon>Pseudomonadota</taxon>
        <taxon>Betaproteobacteria</taxon>
        <taxon>Burkholderiales</taxon>
        <taxon>Burkholderiaceae</taxon>
        <taxon>Burkholderia</taxon>
        <taxon>Burkholderia cepacia complex</taxon>
    </lineage>
</organism>
<gene>
    <name evidence="2" type="ORF">LGN22_32775</name>
</gene>
<feature type="compositionally biased region" description="Basic residues" evidence="1">
    <location>
        <begin position="18"/>
        <end position="30"/>
    </location>
</feature>
<proteinExistence type="predicted"/>
<sequence length="232" mass="26100">MLDKNNARPSSASSKSRPFQHKSRTTLKQHLRSDAYVAERHRTSQSNANDAGLERLGHLPDLLFARASAEEATRMLAALIVRCVDANHLHSVDELIRHSSFGSAMLQAVVQYARRDTAAALHQQIDELQEQVKAVEDASAFRVATARAEERERQRQAKKRASAKIGPAQQKRLAHAQKNKILDELTRRARNGEDFMGRSISSDLAARFNVSPAHVRELRKKWLSASKPEKRN</sequence>
<dbReference type="AlphaFoldDB" id="A0AAW4TPP0"/>
<comment type="caution">
    <text evidence="2">The sequence shown here is derived from an EMBL/GenBank/DDBJ whole genome shotgun (WGS) entry which is preliminary data.</text>
</comment>
<dbReference type="Proteomes" id="UP001199070">
    <property type="component" value="Unassembled WGS sequence"/>
</dbReference>
<name>A0AAW4TPP0_9BURK</name>
<evidence type="ECO:0000256" key="1">
    <source>
        <dbReference type="SAM" id="MobiDB-lite"/>
    </source>
</evidence>
<dbReference type="EMBL" id="JAIZTC010000014">
    <property type="protein sequence ID" value="MCA8383695.1"/>
    <property type="molecule type" value="Genomic_DNA"/>
</dbReference>
<keyword evidence="2" id="KW-0238">DNA-binding</keyword>
<protein>
    <submittedName>
        <fullName evidence="2">DNA-binding protein</fullName>
    </submittedName>
</protein>
<accession>A0AAW4TPP0</accession>